<dbReference type="GO" id="GO:0080031">
    <property type="term" value="F:methyl salicylate esterase activity"/>
    <property type="evidence" value="ECO:0007669"/>
    <property type="project" value="TreeGrafter"/>
</dbReference>
<comment type="caution">
    <text evidence="1">The sequence shown here is derived from an EMBL/GenBank/DDBJ whole genome shotgun (WGS) entry which is preliminary data.</text>
</comment>
<dbReference type="EMBL" id="JAATIP010000031">
    <property type="protein sequence ID" value="KAF4389617.1"/>
    <property type="molecule type" value="Genomic_DNA"/>
</dbReference>
<evidence type="ECO:0000313" key="2">
    <source>
        <dbReference type="Proteomes" id="UP000525078"/>
    </source>
</evidence>
<dbReference type="PANTHER" id="PTHR10992:SF1032">
    <property type="entry name" value="METHYLESTERASE 17"/>
    <property type="match status" value="1"/>
</dbReference>
<dbReference type="Proteomes" id="UP000525078">
    <property type="component" value="Unassembled WGS sequence"/>
</dbReference>
<organism evidence="1 2">
    <name type="scientific">Cannabis sativa</name>
    <name type="common">Hemp</name>
    <name type="synonym">Marijuana</name>
    <dbReference type="NCBI Taxonomy" id="3483"/>
    <lineage>
        <taxon>Eukaryota</taxon>
        <taxon>Viridiplantae</taxon>
        <taxon>Streptophyta</taxon>
        <taxon>Embryophyta</taxon>
        <taxon>Tracheophyta</taxon>
        <taxon>Spermatophyta</taxon>
        <taxon>Magnoliopsida</taxon>
        <taxon>eudicotyledons</taxon>
        <taxon>Gunneridae</taxon>
        <taxon>Pentapetalae</taxon>
        <taxon>rosids</taxon>
        <taxon>fabids</taxon>
        <taxon>Rosales</taxon>
        <taxon>Cannabaceae</taxon>
        <taxon>Cannabis</taxon>
    </lineage>
</organism>
<gene>
    <name evidence="1" type="ORF">F8388_009750</name>
</gene>
<dbReference type="AlphaFoldDB" id="A0A7J6H330"/>
<proteinExistence type="predicted"/>
<dbReference type="PANTHER" id="PTHR10992">
    <property type="entry name" value="METHYLESTERASE FAMILY MEMBER"/>
    <property type="match status" value="1"/>
</dbReference>
<dbReference type="GO" id="GO:0080032">
    <property type="term" value="F:methyl jasmonate esterase activity"/>
    <property type="evidence" value="ECO:0007669"/>
    <property type="project" value="TreeGrafter"/>
</dbReference>
<dbReference type="InterPro" id="IPR045889">
    <property type="entry name" value="MES/HNL"/>
</dbReference>
<protein>
    <submittedName>
        <fullName evidence="1">Uncharacterized protein</fullName>
    </submittedName>
</protein>
<accession>A0A7J6H330</accession>
<evidence type="ECO:0000313" key="1">
    <source>
        <dbReference type="EMBL" id="KAF4389617.1"/>
    </source>
</evidence>
<name>A0A7J6H330_CANSA</name>
<sequence length="99" mass="10939">MGEREGESESNYNNDNNNGKGSGLEFVLVHGSSHGGWCWYKIRTLLETSGHKVTCLDLKASGIDSSDPNTILTFDHYNQPLTNFMASLPPNQKDILNIP</sequence>
<reference evidence="1 2" key="1">
    <citation type="journal article" date="2020" name="bioRxiv">
        <title>Sequence and annotation of 42 cannabis genomes reveals extensive copy number variation in cannabinoid synthesis and pathogen resistance genes.</title>
        <authorList>
            <person name="Mckernan K.J."/>
            <person name="Helbert Y."/>
            <person name="Kane L.T."/>
            <person name="Ebling H."/>
            <person name="Zhang L."/>
            <person name="Liu B."/>
            <person name="Eaton Z."/>
            <person name="Mclaughlin S."/>
            <person name="Kingan S."/>
            <person name="Baybayan P."/>
            <person name="Concepcion G."/>
            <person name="Jordan M."/>
            <person name="Riva A."/>
            <person name="Barbazuk W."/>
            <person name="Harkins T."/>
        </authorList>
    </citation>
    <scope>NUCLEOTIDE SEQUENCE [LARGE SCALE GENOMIC DNA]</scope>
    <source>
        <strain evidence="2">cv. Jamaican Lion 4</strain>
        <tissue evidence="1">Leaf</tissue>
    </source>
</reference>
<dbReference type="GO" id="GO:0080030">
    <property type="term" value="F:methyl indole-3-acetate esterase activity"/>
    <property type="evidence" value="ECO:0007669"/>
    <property type="project" value="TreeGrafter"/>
</dbReference>
<dbReference type="InterPro" id="IPR029058">
    <property type="entry name" value="AB_hydrolase_fold"/>
</dbReference>
<dbReference type="GO" id="GO:0009696">
    <property type="term" value="P:salicylic acid metabolic process"/>
    <property type="evidence" value="ECO:0007669"/>
    <property type="project" value="TreeGrafter"/>
</dbReference>
<dbReference type="GO" id="GO:0009694">
    <property type="term" value="P:jasmonic acid metabolic process"/>
    <property type="evidence" value="ECO:0007669"/>
    <property type="project" value="TreeGrafter"/>
</dbReference>
<dbReference type="Gene3D" id="3.40.50.1820">
    <property type="entry name" value="alpha/beta hydrolase"/>
    <property type="match status" value="1"/>
</dbReference>
<dbReference type="SUPFAM" id="SSF53474">
    <property type="entry name" value="alpha/beta-Hydrolases"/>
    <property type="match status" value="1"/>
</dbReference>